<feature type="region of interest" description="Disordered" evidence="1">
    <location>
        <begin position="155"/>
        <end position="177"/>
    </location>
</feature>
<keyword evidence="3" id="KW-1185">Reference proteome</keyword>
<protein>
    <submittedName>
        <fullName evidence="2">Uncharacterized protein</fullName>
    </submittedName>
</protein>
<dbReference type="AlphaFoldDB" id="A0A9P8XZT8"/>
<proteinExistence type="predicted"/>
<organism evidence="2 3">
    <name type="scientific">Microdochium trichocladiopsis</name>
    <dbReference type="NCBI Taxonomy" id="1682393"/>
    <lineage>
        <taxon>Eukaryota</taxon>
        <taxon>Fungi</taxon>
        <taxon>Dikarya</taxon>
        <taxon>Ascomycota</taxon>
        <taxon>Pezizomycotina</taxon>
        <taxon>Sordariomycetes</taxon>
        <taxon>Xylariomycetidae</taxon>
        <taxon>Xylariales</taxon>
        <taxon>Microdochiaceae</taxon>
        <taxon>Microdochium</taxon>
    </lineage>
</organism>
<dbReference type="GeneID" id="70178119"/>
<comment type="caution">
    <text evidence="2">The sequence shown here is derived from an EMBL/GenBank/DDBJ whole genome shotgun (WGS) entry which is preliminary data.</text>
</comment>
<sequence length="237" mass="25433">MALAIVSSTVPAAAGACLAPDPPRALHRFAAKGGVGGVFHVASAAPRWERVPASPPGGACKIAQRKQRPPHRPQEPSLCFLLHTCSSFFHIASPRHAHPNPLFLFLPNSPDSEHRPDCACPPRQPSPSLFQSPVLFAPLSHNLKSIHPTHLLPTPSSSPVGLLPARPRSSLHSSPPAATIRDINKRARHTRITCILCDLESVNWIPSITGCRLGTSGCQLSCCLRWFHLGVLGINCC</sequence>
<name>A0A9P8XZT8_9PEZI</name>
<dbReference type="EMBL" id="JAGTJQ010000008">
    <property type="protein sequence ID" value="KAH7026133.1"/>
    <property type="molecule type" value="Genomic_DNA"/>
</dbReference>
<accession>A0A9P8XZT8</accession>
<dbReference type="RefSeq" id="XP_046009350.1">
    <property type="nucleotide sequence ID" value="XM_046148573.1"/>
</dbReference>
<evidence type="ECO:0000256" key="1">
    <source>
        <dbReference type="SAM" id="MobiDB-lite"/>
    </source>
</evidence>
<dbReference type="Proteomes" id="UP000756346">
    <property type="component" value="Unassembled WGS sequence"/>
</dbReference>
<evidence type="ECO:0000313" key="2">
    <source>
        <dbReference type="EMBL" id="KAH7026133.1"/>
    </source>
</evidence>
<reference evidence="2" key="1">
    <citation type="journal article" date="2021" name="Nat. Commun.">
        <title>Genetic determinants of endophytism in the Arabidopsis root mycobiome.</title>
        <authorList>
            <person name="Mesny F."/>
            <person name="Miyauchi S."/>
            <person name="Thiergart T."/>
            <person name="Pickel B."/>
            <person name="Atanasova L."/>
            <person name="Karlsson M."/>
            <person name="Huettel B."/>
            <person name="Barry K.W."/>
            <person name="Haridas S."/>
            <person name="Chen C."/>
            <person name="Bauer D."/>
            <person name="Andreopoulos W."/>
            <person name="Pangilinan J."/>
            <person name="LaButti K."/>
            <person name="Riley R."/>
            <person name="Lipzen A."/>
            <person name="Clum A."/>
            <person name="Drula E."/>
            <person name="Henrissat B."/>
            <person name="Kohler A."/>
            <person name="Grigoriev I.V."/>
            <person name="Martin F.M."/>
            <person name="Hacquard S."/>
        </authorList>
    </citation>
    <scope>NUCLEOTIDE SEQUENCE</scope>
    <source>
        <strain evidence="2">MPI-CAGE-CH-0230</strain>
    </source>
</reference>
<gene>
    <name evidence="2" type="ORF">B0I36DRAFT_154081</name>
</gene>
<evidence type="ECO:0000313" key="3">
    <source>
        <dbReference type="Proteomes" id="UP000756346"/>
    </source>
</evidence>